<gene>
    <name evidence="1" type="ORF">V9T40_010594</name>
</gene>
<keyword evidence="2" id="KW-1185">Reference proteome</keyword>
<reference evidence="1 2" key="1">
    <citation type="submission" date="2024-03" db="EMBL/GenBank/DDBJ databases">
        <title>Adaptation during the transition from Ophiocordyceps entomopathogen to insect associate is accompanied by gene loss and intensified selection.</title>
        <authorList>
            <person name="Ward C.M."/>
            <person name="Onetto C.A."/>
            <person name="Borneman A.R."/>
        </authorList>
    </citation>
    <scope>NUCLEOTIDE SEQUENCE [LARGE SCALE GENOMIC DNA]</scope>
    <source>
        <strain evidence="1">AWRI1</strain>
        <tissue evidence="1">Single Adult Female</tissue>
    </source>
</reference>
<sequence>MTEMQTLVNDNSSIYDAMRIEKLILRLINSTREALNRDVYVITLEQPGFTRLFEGSGGVIFNSTVKEPQRTEECRI</sequence>
<evidence type="ECO:0000313" key="2">
    <source>
        <dbReference type="Proteomes" id="UP001367676"/>
    </source>
</evidence>
<proteinExistence type="predicted"/>
<accession>A0AAN9XYL8</accession>
<organism evidence="1 2">
    <name type="scientific">Parthenolecanium corni</name>
    <dbReference type="NCBI Taxonomy" id="536013"/>
    <lineage>
        <taxon>Eukaryota</taxon>
        <taxon>Metazoa</taxon>
        <taxon>Ecdysozoa</taxon>
        <taxon>Arthropoda</taxon>
        <taxon>Hexapoda</taxon>
        <taxon>Insecta</taxon>
        <taxon>Pterygota</taxon>
        <taxon>Neoptera</taxon>
        <taxon>Paraneoptera</taxon>
        <taxon>Hemiptera</taxon>
        <taxon>Sternorrhyncha</taxon>
        <taxon>Coccoidea</taxon>
        <taxon>Coccidae</taxon>
        <taxon>Parthenolecanium</taxon>
    </lineage>
</organism>
<protein>
    <submittedName>
        <fullName evidence="1">Uncharacterized protein</fullName>
    </submittedName>
</protein>
<dbReference type="AlphaFoldDB" id="A0AAN9XYL8"/>
<dbReference type="Proteomes" id="UP001367676">
    <property type="component" value="Unassembled WGS sequence"/>
</dbReference>
<evidence type="ECO:0000313" key="1">
    <source>
        <dbReference type="EMBL" id="KAK7573403.1"/>
    </source>
</evidence>
<dbReference type="EMBL" id="JBBCAQ010000037">
    <property type="protein sequence ID" value="KAK7573403.1"/>
    <property type="molecule type" value="Genomic_DNA"/>
</dbReference>
<comment type="caution">
    <text evidence="1">The sequence shown here is derived from an EMBL/GenBank/DDBJ whole genome shotgun (WGS) entry which is preliminary data.</text>
</comment>
<name>A0AAN9XYL8_9HEMI</name>